<proteinExistence type="predicted"/>
<evidence type="ECO:0000313" key="6">
    <source>
        <dbReference type="Proteomes" id="UP000601789"/>
    </source>
</evidence>
<reference evidence="5 6" key="1">
    <citation type="submission" date="2020-10" db="EMBL/GenBank/DDBJ databases">
        <title>Aquamicrobium zhengzhouensis sp. nov., a exopolysaccharide producing bacterium isolated from farmland soil.</title>
        <authorList>
            <person name="Wang X."/>
        </authorList>
    </citation>
    <scope>NUCLEOTIDE SEQUENCE [LARGE SCALE GENOMIC DNA]</scope>
    <source>
        <strain evidence="6">cd-1</strain>
    </source>
</reference>
<dbReference type="RefSeq" id="WP_198478273.1">
    <property type="nucleotide sequence ID" value="NZ_JADGMQ010000022.1"/>
</dbReference>
<accession>A0ABS0SIQ1</accession>
<dbReference type="SUPFAM" id="SSF89562">
    <property type="entry name" value="RraA-like"/>
    <property type="match status" value="1"/>
</dbReference>
<comment type="caution">
    <text evidence="5">The sequence shown here is derived from an EMBL/GenBank/DDBJ whole genome shotgun (WGS) entry which is preliminary data.</text>
</comment>
<gene>
    <name evidence="5" type="ORF">IOD40_18960</name>
</gene>
<dbReference type="PANTHER" id="PTHR33254:SF4">
    <property type="entry name" value="4-HYDROXY-4-METHYL-2-OXOGLUTARATE ALDOLASE 3-RELATED"/>
    <property type="match status" value="1"/>
</dbReference>
<sequence>MTVRLTGKIAAERIAALDFPRPDQDIIDAFKTIGCDTSMVSDVMDKLGLVGAVGASDLVPTIHGQPIVGPAITVKHEPLRGDDNPNQRAAAGFNGMAEMEAHNLAQPGDVVVIQGVAGLSNMGGVSSTIAQRQGIVGAIVDGGIRDLNLSREIGFPKWATEISPITGKWRIQTTEINGPVNVCGLRINPGDLIVADDTGVCVVPIEHARAVADGCLKMFNLEARRLEAIAAGAHIADLPKA</sequence>
<protein>
    <recommendedName>
        <fullName evidence="2">Putative 4-hydroxy-4-methyl-2-oxoglutarate aldolase</fullName>
    </recommendedName>
    <alternativeName>
        <fullName evidence="3">Regulator of ribonuclease activity homolog</fullName>
    </alternativeName>
    <alternativeName>
        <fullName evidence="4">RraA-like protein</fullName>
    </alternativeName>
</protein>
<dbReference type="PANTHER" id="PTHR33254">
    <property type="entry name" value="4-HYDROXY-4-METHYL-2-OXOGLUTARATE ALDOLASE 3-RELATED"/>
    <property type="match status" value="1"/>
</dbReference>
<dbReference type="Pfam" id="PF03737">
    <property type="entry name" value="RraA-like"/>
    <property type="match status" value="1"/>
</dbReference>
<evidence type="ECO:0000313" key="5">
    <source>
        <dbReference type="EMBL" id="MBI1622736.1"/>
    </source>
</evidence>
<dbReference type="InterPro" id="IPR005493">
    <property type="entry name" value="RraA/RraA-like"/>
</dbReference>
<evidence type="ECO:0000256" key="1">
    <source>
        <dbReference type="ARBA" id="ARBA00001968"/>
    </source>
</evidence>
<comment type="cofactor">
    <cofactor evidence="1">
        <name>a divalent metal cation</name>
        <dbReference type="ChEBI" id="CHEBI:60240"/>
    </cofactor>
</comment>
<dbReference type="CDD" id="cd16841">
    <property type="entry name" value="RraA_family"/>
    <property type="match status" value="1"/>
</dbReference>
<dbReference type="Gene3D" id="3.50.30.40">
    <property type="entry name" value="Ribonuclease E inhibitor RraA/RraA-like"/>
    <property type="match status" value="1"/>
</dbReference>
<evidence type="ECO:0000256" key="2">
    <source>
        <dbReference type="ARBA" id="ARBA00016549"/>
    </source>
</evidence>
<dbReference type="EMBL" id="JADGMQ010000022">
    <property type="protein sequence ID" value="MBI1622736.1"/>
    <property type="molecule type" value="Genomic_DNA"/>
</dbReference>
<evidence type="ECO:0000256" key="3">
    <source>
        <dbReference type="ARBA" id="ARBA00029596"/>
    </source>
</evidence>
<dbReference type="InterPro" id="IPR036704">
    <property type="entry name" value="RraA/RraA-like_sf"/>
</dbReference>
<keyword evidence="6" id="KW-1185">Reference proteome</keyword>
<name>A0ABS0SIQ1_9HYPH</name>
<evidence type="ECO:0000256" key="4">
    <source>
        <dbReference type="ARBA" id="ARBA00030169"/>
    </source>
</evidence>
<dbReference type="Proteomes" id="UP000601789">
    <property type="component" value="Unassembled WGS sequence"/>
</dbReference>
<organism evidence="5 6">
    <name type="scientific">Aquamicrobium zhengzhouense</name>
    <dbReference type="NCBI Taxonomy" id="2781738"/>
    <lineage>
        <taxon>Bacteria</taxon>
        <taxon>Pseudomonadati</taxon>
        <taxon>Pseudomonadota</taxon>
        <taxon>Alphaproteobacteria</taxon>
        <taxon>Hyphomicrobiales</taxon>
        <taxon>Phyllobacteriaceae</taxon>
        <taxon>Aquamicrobium</taxon>
    </lineage>
</organism>